<evidence type="ECO:0000313" key="3">
    <source>
        <dbReference type="Proteomes" id="UP000623301"/>
    </source>
</evidence>
<dbReference type="SMART" id="SM00450">
    <property type="entry name" value="RHOD"/>
    <property type="match status" value="1"/>
</dbReference>
<dbReference type="InterPro" id="IPR052367">
    <property type="entry name" value="Thiosulfate_ST/Rhodanese-like"/>
</dbReference>
<dbReference type="SUPFAM" id="SSF52821">
    <property type="entry name" value="Rhodanese/Cell cycle control phosphatase"/>
    <property type="match status" value="1"/>
</dbReference>
<dbReference type="PANTHER" id="PTHR45431:SF3">
    <property type="entry name" value="RHODANESE-LIKE DOMAIN-CONTAINING PROTEIN 15, CHLOROPLASTIC"/>
    <property type="match status" value="1"/>
</dbReference>
<dbReference type="PANTHER" id="PTHR45431">
    <property type="entry name" value="RHODANESE-LIKE DOMAIN-CONTAINING PROTEIN 15, CHLOROPLASTIC"/>
    <property type="match status" value="1"/>
</dbReference>
<feature type="domain" description="Rhodanese" evidence="1">
    <location>
        <begin position="44"/>
        <end position="134"/>
    </location>
</feature>
<dbReference type="InterPro" id="IPR036873">
    <property type="entry name" value="Rhodanese-like_dom_sf"/>
</dbReference>
<dbReference type="Proteomes" id="UP000623301">
    <property type="component" value="Unassembled WGS sequence"/>
</dbReference>
<dbReference type="CDD" id="cd00158">
    <property type="entry name" value="RHOD"/>
    <property type="match status" value="1"/>
</dbReference>
<dbReference type="EMBL" id="JAEHFJ010000003">
    <property type="protein sequence ID" value="MBJ2174313.1"/>
    <property type="molecule type" value="Genomic_DNA"/>
</dbReference>
<sequence length="134" mass="15036">MKNLTLSLFVVITLLFSCKNSSQSNEKSTTVEVVKPVDFNAKVENNTVQLIDVRTPKEYNAGHLKSSKNINVFDKNFMTQMESLDKSKPVYVYCKSGKRSANASSKLKAAGFTKIYDLQGGFLAWSKENLEIEK</sequence>
<dbReference type="InterPro" id="IPR001763">
    <property type="entry name" value="Rhodanese-like_dom"/>
</dbReference>
<evidence type="ECO:0000259" key="1">
    <source>
        <dbReference type="PROSITE" id="PS50206"/>
    </source>
</evidence>
<evidence type="ECO:0000313" key="2">
    <source>
        <dbReference type="EMBL" id="MBJ2174313.1"/>
    </source>
</evidence>
<protein>
    <submittedName>
        <fullName evidence="2">Rhodanese-like domain-containing protein</fullName>
    </submittedName>
</protein>
<dbReference type="Gene3D" id="3.40.250.10">
    <property type="entry name" value="Rhodanese-like domain"/>
    <property type="match status" value="1"/>
</dbReference>
<dbReference type="PROSITE" id="PS51257">
    <property type="entry name" value="PROKAR_LIPOPROTEIN"/>
    <property type="match status" value="1"/>
</dbReference>
<name>A0ABS0WQR2_9FLAO</name>
<reference evidence="2 3" key="1">
    <citation type="submission" date="2020-12" db="EMBL/GenBank/DDBJ databases">
        <title>Aureibaculum luteum sp. nov. and Aureibaculum flavum sp. nov., novel members of the family Flavobacteriaceae isolated from Antarctic intertidal sediments.</title>
        <authorList>
            <person name="He X."/>
            <person name="Zhang X."/>
        </authorList>
    </citation>
    <scope>NUCLEOTIDE SEQUENCE [LARGE SCALE GENOMIC DNA]</scope>
    <source>
        <strain evidence="2 3">A20</strain>
    </source>
</reference>
<comment type="caution">
    <text evidence="2">The sequence shown here is derived from an EMBL/GenBank/DDBJ whole genome shotgun (WGS) entry which is preliminary data.</text>
</comment>
<gene>
    <name evidence="2" type="ORF">JBL43_08690</name>
</gene>
<dbReference type="Pfam" id="PF00581">
    <property type="entry name" value="Rhodanese"/>
    <property type="match status" value="1"/>
</dbReference>
<proteinExistence type="predicted"/>
<dbReference type="PROSITE" id="PS50206">
    <property type="entry name" value="RHODANESE_3"/>
    <property type="match status" value="1"/>
</dbReference>
<organism evidence="2 3">
    <name type="scientific">Aureibaculum flavum</name>
    <dbReference type="NCBI Taxonomy" id="2795986"/>
    <lineage>
        <taxon>Bacteria</taxon>
        <taxon>Pseudomonadati</taxon>
        <taxon>Bacteroidota</taxon>
        <taxon>Flavobacteriia</taxon>
        <taxon>Flavobacteriales</taxon>
        <taxon>Flavobacteriaceae</taxon>
        <taxon>Aureibaculum</taxon>
    </lineage>
</organism>
<accession>A0ABS0WQR2</accession>
<dbReference type="RefSeq" id="WP_117883875.1">
    <property type="nucleotide sequence ID" value="NZ_JAEHFJ010000003.1"/>
</dbReference>
<keyword evidence="3" id="KW-1185">Reference proteome</keyword>